<keyword evidence="4" id="KW-1185">Reference proteome</keyword>
<feature type="compositionally biased region" description="Pro residues" evidence="1">
    <location>
        <begin position="248"/>
        <end position="261"/>
    </location>
</feature>
<dbReference type="Pfam" id="PF08416">
    <property type="entry name" value="PTB"/>
    <property type="match status" value="1"/>
</dbReference>
<feature type="region of interest" description="Disordered" evidence="1">
    <location>
        <begin position="1"/>
        <end position="95"/>
    </location>
</feature>
<dbReference type="InterPro" id="IPR013625">
    <property type="entry name" value="PTB"/>
</dbReference>
<reference evidence="3" key="1">
    <citation type="submission" date="2023-01" db="EMBL/GenBank/DDBJ databases">
        <title>Genome assembly of the deep-sea coral Lophelia pertusa.</title>
        <authorList>
            <person name="Herrera S."/>
            <person name="Cordes E."/>
        </authorList>
    </citation>
    <scope>NUCLEOTIDE SEQUENCE</scope>
    <source>
        <strain evidence="3">USNM1676648</strain>
        <tissue evidence="3">Polyp</tissue>
    </source>
</reference>
<name>A0A9W9YTZ7_9CNID</name>
<dbReference type="PANTHER" id="PTHR12287:SF23">
    <property type="entry name" value="AROUSER, ISOFORM A-RELATED"/>
    <property type="match status" value="1"/>
</dbReference>
<accession>A0A9W9YTZ7</accession>
<proteinExistence type="predicted"/>
<protein>
    <submittedName>
        <fullName evidence="3">Actin polymerization-dependent cell motility</fullName>
    </submittedName>
</protein>
<dbReference type="EMBL" id="MU826973">
    <property type="protein sequence ID" value="KAJ7369427.1"/>
    <property type="molecule type" value="Genomic_DNA"/>
</dbReference>
<dbReference type="Proteomes" id="UP001163046">
    <property type="component" value="Unassembled WGS sequence"/>
</dbReference>
<dbReference type="SUPFAM" id="SSF50729">
    <property type="entry name" value="PH domain-like"/>
    <property type="match status" value="1"/>
</dbReference>
<dbReference type="GO" id="GO:0007266">
    <property type="term" value="P:Rho protein signal transduction"/>
    <property type="evidence" value="ECO:0007669"/>
    <property type="project" value="TreeGrafter"/>
</dbReference>
<evidence type="ECO:0000256" key="1">
    <source>
        <dbReference type="SAM" id="MobiDB-lite"/>
    </source>
</evidence>
<evidence type="ECO:0000313" key="4">
    <source>
        <dbReference type="Proteomes" id="UP001163046"/>
    </source>
</evidence>
<dbReference type="GO" id="GO:0003779">
    <property type="term" value="F:actin binding"/>
    <property type="evidence" value="ECO:0007669"/>
    <property type="project" value="TreeGrafter"/>
</dbReference>
<feature type="compositionally biased region" description="Basic residues" evidence="1">
    <location>
        <begin position="47"/>
        <end position="59"/>
    </location>
</feature>
<organism evidence="3 4">
    <name type="scientific">Desmophyllum pertusum</name>
    <dbReference type="NCBI Taxonomy" id="174260"/>
    <lineage>
        <taxon>Eukaryota</taxon>
        <taxon>Metazoa</taxon>
        <taxon>Cnidaria</taxon>
        <taxon>Anthozoa</taxon>
        <taxon>Hexacorallia</taxon>
        <taxon>Scleractinia</taxon>
        <taxon>Caryophylliina</taxon>
        <taxon>Caryophylliidae</taxon>
        <taxon>Desmophyllum</taxon>
    </lineage>
</organism>
<dbReference type="PANTHER" id="PTHR12287">
    <property type="entry name" value="EPIDERMAL GROWTH FACTOR RECEPTOR KINASE SUBSTRATE EPS8-RELATED PROTEIN"/>
    <property type="match status" value="1"/>
</dbReference>
<feature type="domain" description="PTB" evidence="2">
    <location>
        <begin position="112"/>
        <end position="231"/>
    </location>
</feature>
<evidence type="ECO:0000259" key="2">
    <source>
        <dbReference type="Pfam" id="PF08416"/>
    </source>
</evidence>
<gene>
    <name evidence="3" type="primary">EPS8_2</name>
    <name evidence="3" type="ORF">OS493_039056</name>
</gene>
<dbReference type="GO" id="GO:0035023">
    <property type="term" value="P:regulation of Rho protein signal transduction"/>
    <property type="evidence" value="ECO:0007669"/>
    <property type="project" value="TreeGrafter"/>
</dbReference>
<dbReference type="InterPro" id="IPR011993">
    <property type="entry name" value="PH-like_dom_sf"/>
</dbReference>
<dbReference type="Gene3D" id="2.30.29.30">
    <property type="entry name" value="Pleckstrin-homology domain (PH domain)/Phosphotyrosine-binding domain (PTB)"/>
    <property type="match status" value="1"/>
</dbReference>
<sequence length="261" mass="28785">MLVQSLDPYNYGNDTAWANHNGAESKKKTNGAGPRRSPKSSPNLGPRKGHKKGKAHRARQSVTFDLTPINLPMEPVLERSPKSSPNLGPRKDQKKVPVQFASQFPARTNFLLEHLSSFTLKTAQESQVPAQERLKQTKELLAKGNQWTKEMEMRLTDTDIVLLDGETQDVVEVFSLNTIGHVHHFSDDPDLNSVLIFNTLQTEDKFAAMHLFQSDRVPAAVVATEIMKASSSKAAMPSRYASRGGVILPPPPTHPAPPPPT</sequence>
<comment type="caution">
    <text evidence="3">The sequence shown here is derived from an EMBL/GenBank/DDBJ whole genome shotgun (WGS) entry which is preliminary data.</text>
</comment>
<dbReference type="AlphaFoldDB" id="A0A9W9YTZ7"/>
<feature type="non-terminal residue" evidence="3">
    <location>
        <position position="261"/>
    </location>
</feature>
<dbReference type="GO" id="GO:0005886">
    <property type="term" value="C:plasma membrane"/>
    <property type="evidence" value="ECO:0007669"/>
    <property type="project" value="TreeGrafter"/>
</dbReference>
<dbReference type="InterPro" id="IPR039801">
    <property type="entry name" value="EPS8-like"/>
</dbReference>
<feature type="region of interest" description="Disordered" evidence="1">
    <location>
        <begin position="238"/>
        <end position="261"/>
    </location>
</feature>
<dbReference type="OrthoDB" id="4680325at2759"/>
<evidence type="ECO:0000313" key="3">
    <source>
        <dbReference type="EMBL" id="KAJ7369427.1"/>
    </source>
</evidence>